<sequence>MPPAVAPVLDDEKSLCLRHIQRAQNQRIQYSKDKGVGSNGECQRDKRGDGEAGRLAQLA</sequence>
<accession>A0A7W8N3N0</accession>
<organism evidence="2 3">
    <name type="scientific">Tunturiibacter lichenicola</name>
    <dbReference type="NCBI Taxonomy" id="2051959"/>
    <lineage>
        <taxon>Bacteria</taxon>
        <taxon>Pseudomonadati</taxon>
        <taxon>Acidobacteriota</taxon>
        <taxon>Terriglobia</taxon>
        <taxon>Terriglobales</taxon>
        <taxon>Acidobacteriaceae</taxon>
        <taxon>Tunturiibacter</taxon>
    </lineage>
</organism>
<feature type="region of interest" description="Disordered" evidence="1">
    <location>
        <begin position="28"/>
        <end position="59"/>
    </location>
</feature>
<name>A0A7W8N3N0_9BACT</name>
<feature type="compositionally biased region" description="Basic and acidic residues" evidence="1">
    <location>
        <begin position="42"/>
        <end position="52"/>
    </location>
</feature>
<comment type="caution">
    <text evidence="2">The sequence shown here is derived from an EMBL/GenBank/DDBJ whole genome shotgun (WGS) entry which is preliminary data.</text>
</comment>
<evidence type="ECO:0000313" key="3">
    <source>
        <dbReference type="Proteomes" id="UP000569092"/>
    </source>
</evidence>
<dbReference type="EMBL" id="JACHDZ010000003">
    <property type="protein sequence ID" value="MBB5344359.1"/>
    <property type="molecule type" value="Genomic_DNA"/>
</dbReference>
<evidence type="ECO:0000313" key="2">
    <source>
        <dbReference type="EMBL" id="MBB5344359.1"/>
    </source>
</evidence>
<evidence type="ECO:0000256" key="1">
    <source>
        <dbReference type="SAM" id="MobiDB-lite"/>
    </source>
</evidence>
<proteinExistence type="predicted"/>
<protein>
    <submittedName>
        <fullName evidence="2">Uncharacterized protein</fullName>
    </submittedName>
</protein>
<gene>
    <name evidence="2" type="ORF">HDF10_002338</name>
</gene>
<reference evidence="2 3" key="1">
    <citation type="submission" date="2020-08" db="EMBL/GenBank/DDBJ databases">
        <title>Genomic Encyclopedia of Type Strains, Phase IV (KMG-V): Genome sequencing to study the core and pangenomes of soil and plant-associated prokaryotes.</title>
        <authorList>
            <person name="Whitman W."/>
        </authorList>
    </citation>
    <scope>NUCLEOTIDE SEQUENCE [LARGE SCALE GENOMIC DNA]</scope>
    <source>
        <strain evidence="2 3">M8US30</strain>
    </source>
</reference>
<dbReference type="AlphaFoldDB" id="A0A7W8N3N0"/>
<dbReference type="Proteomes" id="UP000569092">
    <property type="component" value="Unassembled WGS sequence"/>
</dbReference>